<accession>A0ACB8ZUK3</accession>
<dbReference type="Proteomes" id="UP001055811">
    <property type="component" value="Linkage Group LG08"/>
</dbReference>
<comment type="caution">
    <text evidence="1">The sequence shown here is derived from an EMBL/GenBank/DDBJ whole genome shotgun (WGS) entry which is preliminary data.</text>
</comment>
<dbReference type="EMBL" id="CM042016">
    <property type="protein sequence ID" value="KAI3701019.1"/>
    <property type="molecule type" value="Genomic_DNA"/>
</dbReference>
<proteinExistence type="predicted"/>
<protein>
    <submittedName>
        <fullName evidence="1">Uncharacterized protein</fullName>
    </submittedName>
</protein>
<reference evidence="2" key="1">
    <citation type="journal article" date="2022" name="Mol. Ecol. Resour.">
        <title>The genomes of chicory, endive, great burdock and yacon provide insights into Asteraceae palaeo-polyploidization history and plant inulin production.</title>
        <authorList>
            <person name="Fan W."/>
            <person name="Wang S."/>
            <person name="Wang H."/>
            <person name="Wang A."/>
            <person name="Jiang F."/>
            <person name="Liu H."/>
            <person name="Zhao H."/>
            <person name="Xu D."/>
            <person name="Zhang Y."/>
        </authorList>
    </citation>
    <scope>NUCLEOTIDE SEQUENCE [LARGE SCALE GENOMIC DNA]</scope>
    <source>
        <strain evidence="2">cv. Punajuju</strain>
    </source>
</reference>
<evidence type="ECO:0000313" key="2">
    <source>
        <dbReference type="Proteomes" id="UP001055811"/>
    </source>
</evidence>
<keyword evidence="2" id="KW-1185">Reference proteome</keyword>
<name>A0ACB8ZUK3_CICIN</name>
<sequence length="793" mass="85632">MVHCPPSLNGPDISTLHQSKDNKPILTRTTLHYSLTSRDFLSLKVAMAASSFALSQAAATLSPSAALRHDSSTKTTQQTSSVSTPSFPTFAGLKSTRTPSSRAVNPRRVSASRRRVISSTAVESLEKTDTSLVDKSVNTIRFLAVDAVEKANSGHPGLPMGCAPMGHILYDEVMKYNPKNPYWFNRDRFVLSAGHGCMLHYALLHLAGYDSVKEEDLKQFRQWGSKTPGHPENFETPGIEVTTGPLGQGIANAVGLAVAEKHLAARFNKPDAKIVDHYTYCILGDGCQMEGIANEACSLAGHWGLGKLIAFYDDNHISIDGDTEIAFTESVEKRFEALGWHVIWVKNGNTGYDEIRAAIKEAKSVTDKPTLIKVTTTIGFGSPNKANSYSVHGAALGAKEVDATRQNLGWPHEPFHVPEDVKKHWSRHTAKGAAFEAEWNVKFAEYEKKYSEDAAELKSIADGVLPNGWEKALPTYTPDIPADATRNLSQTCLNALAPVLPGLIGGSADLASSNMTLMKMFGDFQKNVPEARNVRFGVREHGMAAICNGLALHSPGFIPYCATFFVFTDYMRGAMRLSALSESGVIYVMTHDSIGLGEDGPTHQPIEHIASFRAMPNILMLRPSDGNETAGAYKVAVENRKRPSVLALSRQKLPNLPGTSIEGVAKGGYIISDNSSGNKPDVILIGTGSELEIAAKAADVLRKDGKSVRVVSFVSWELFDEQNDEYKESVLPGSVTGRVSIEAGSTFGWEKIVGSKGKAIGIDKFGASAPAGKIYKEYGITVEAVIAAANEVC</sequence>
<evidence type="ECO:0000313" key="1">
    <source>
        <dbReference type="EMBL" id="KAI3701019.1"/>
    </source>
</evidence>
<gene>
    <name evidence="1" type="ORF">L2E82_45661</name>
</gene>
<reference evidence="1 2" key="2">
    <citation type="journal article" date="2022" name="Mol. Ecol. Resour.">
        <title>The genomes of chicory, endive, great burdock and yacon provide insights into Asteraceae paleo-polyploidization history and plant inulin production.</title>
        <authorList>
            <person name="Fan W."/>
            <person name="Wang S."/>
            <person name="Wang H."/>
            <person name="Wang A."/>
            <person name="Jiang F."/>
            <person name="Liu H."/>
            <person name="Zhao H."/>
            <person name="Xu D."/>
            <person name="Zhang Y."/>
        </authorList>
    </citation>
    <scope>NUCLEOTIDE SEQUENCE [LARGE SCALE GENOMIC DNA]</scope>
    <source>
        <strain evidence="2">cv. Punajuju</strain>
        <tissue evidence="1">Leaves</tissue>
    </source>
</reference>
<organism evidence="1 2">
    <name type="scientific">Cichorium intybus</name>
    <name type="common">Chicory</name>
    <dbReference type="NCBI Taxonomy" id="13427"/>
    <lineage>
        <taxon>Eukaryota</taxon>
        <taxon>Viridiplantae</taxon>
        <taxon>Streptophyta</taxon>
        <taxon>Embryophyta</taxon>
        <taxon>Tracheophyta</taxon>
        <taxon>Spermatophyta</taxon>
        <taxon>Magnoliopsida</taxon>
        <taxon>eudicotyledons</taxon>
        <taxon>Gunneridae</taxon>
        <taxon>Pentapetalae</taxon>
        <taxon>asterids</taxon>
        <taxon>campanulids</taxon>
        <taxon>Asterales</taxon>
        <taxon>Asteraceae</taxon>
        <taxon>Cichorioideae</taxon>
        <taxon>Cichorieae</taxon>
        <taxon>Cichoriinae</taxon>
        <taxon>Cichorium</taxon>
    </lineage>
</organism>